<dbReference type="InterPro" id="IPR013783">
    <property type="entry name" value="Ig-like_fold"/>
</dbReference>
<feature type="compositionally biased region" description="Low complexity" evidence="5">
    <location>
        <begin position="912"/>
        <end position="922"/>
    </location>
</feature>
<feature type="domain" description="Sushi" evidence="8">
    <location>
        <begin position="177"/>
        <end position="230"/>
    </location>
</feature>
<dbReference type="CDD" id="cd00063">
    <property type="entry name" value="FN3"/>
    <property type="match status" value="1"/>
</dbReference>
<evidence type="ECO:0000259" key="8">
    <source>
        <dbReference type="PROSITE" id="PS50923"/>
    </source>
</evidence>
<feature type="region of interest" description="Disordered" evidence="5">
    <location>
        <begin position="896"/>
        <end position="922"/>
    </location>
</feature>
<keyword evidence="10" id="KW-1185">Reference proteome</keyword>
<feature type="domain" description="Sushi" evidence="8">
    <location>
        <begin position="231"/>
        <end position="292"/>
    </location>
</feature>
<feature type="disulfide bond" evidence="4">
    <location>
        <begin position="73"/>
        <end position="100"/>
    </location>
</feature>
<dbReference type="InterPro" id="IPR008979">
    <property type="entry name" value="Galactose-bd-like_sf"/>
</dbReference>
<feature type="compositionally biased region" description="Basic and acidic residues" evidence="5">
    <location>
        <begin position="797"/>
        <end position="823"/>
    </location>
</feature>
<comment type="caution">
    <text evidence="4">Lacks conserved residue(s) required for the propagation of feature annotation.</text>
</comment>
<keyword evidence="4" id="KW-0768">Sushi</keyword>
<feature type="transmembrane region" description="Helical" evidence="6">
    <location>
        <begin position="843"/>
        <end position="866"/>
    </location>
</feature>
<dbReference type="Gene3D" id="2.60.40.10">
    <property type="entry name" value="Immunoglobulins"/>
    <property type="match status" value="1"/>
</dbReference>
<dbReference type="InterPro" id="IPR035976">
    <property type="entry name" value="Sushi/SCR/CCP_sf"/>
</dbReference>
<dbReference type="EMBL" id="LR899709">
    <property type="protein sequence ID" value="CAD7241892.1"/>
    <property type="molecule type" value="Genomic_DNA"/>
</dbReference>
<dbReference type="AlphaFoldDB" id="A0A7R8ZZ90"/>
<keyword evidence="6" id="KW-1133">Transmembrane helix</keyword>
<evidence type="ECO:0000256" key="6">
    <source>
        <dbReference type="SAM" id="Phobius"/>
    </source>
</evidence>
<reference evidence="9" key="1">
    <citation type="submission" date="2020-11" db="EMBL/GenBank/DDBJ databases">
        <authorList>
            <person name="Tran Van P."/>
        </authorList>
    </citation>
    <scope>NUCLEOTIDE SEQUENCE</scope>
</reference>
<feature type="domain" description="Fibronectin type-III" evidence="7">
    <location>
        <begin position="521"/>
        <end position="611"/>
    </location>
</feature>
<dbReference type="Proteomes" id="UP000677054">
    <property type="component" value="Unassembled WGS sequence"/>
</dbReference>
<dbReference type="SUPFAM" id="SSF57535">
    <property type="entry name" value="Complement control module/SCR domain"/>
    <property type="match status" value="7"/>
</dbReference>
<keyword evidence="6" id="KW-0812">Transmembrane</keyword>
<dbReference type="Pfam" id="PF00084">
    <property type="entry name" value="Sushi"/>
    <property type="match status" value="7"/>
</dbReference>
<gene>
    <name evidence="9" type="ORF">DSTB1V02_LOCUS1869</name>
</gene>
<evidence type="ECO:0000256" key="2">
    <source>
        <dbReference type="ARBA" id="ARBA00022737"/>
    </source>
</evidence>
<evidence type="ECO:0000256" key="4">
    <source>
        <dbReference type="PROSITE-ProRule" id="PRU00302"/>
    </source>
</evidence>
<keyword evidence="2" id="KW-0677">Repeat</keyword>
<organism evidence="9">
    <name type="scientific">Darwinula stevensoni</name>
    <dbReference type="NCBI Taxonomy" id="69355"/>
    <lineage>
        <taxon>Eukaryota</taxon>
        <taxon>Metazoa</taxon>
        <taxon>Ecdysozoa</taxon>
        <taxon>Arthropoda</taxon>
        <taxon>Crustacea</taxon>
        <taxon>Oligostraca</taxon>
        <taxon>Ostracoda</taxon>
        <taxon>Podocopa</taxon>
        <taxon>Podocopida</taxon>
        <taxon>Darwinulocopina</taxon>
        <taxon>Darwinuloidea</taxon>
        <taxon>Darwinulidae</taxon>
        <taxon>Darwinula</taxon>
    </lineage>
</organism>
<feature type="domain" description="Sushi" evidence="8">
    <location>
        <begin position="668"/>
        <end position="729"/>
    </location>
</feature>
<dbReference type="Pfam" id="PF00041">
    <property type="entry name" value="fn3"/>
    <property type="match status" value="1"/>
</dbReference>
<dbReference type="InterPro" id="IPR036116">
    <property type="entry name" value="FN3_sf"/>
</dbReference>
<evidence type="ECO:0000256" key="5">
    <source>
        <dbReference type="SAM" id="MobiDB-lite"/>
    </source>
</evidence>
<feature type="domain" description="Sushi" evidence="8">
    <location>
        <begin position="730"/>
        <end position="792"/>
    </location>
</feature>
<dbReference type="Gene3D" id="2.60.120.260">
    <property type="entry name" value="Galactose-binding domain-like"/>
    <property type="match status" value="1"/>
</dbReference>
<evidence type="ECO:0000313" key="9">
    <source>
        <dbReference type="EMBL" id="CAD7241892.1"/>
    </source>
</evidence>
<dbReference type="Gene3D" id="2.10.70.10">
    <property type="entry name" value="Complement Module, domain 1"/>
    <property type="match status" value="7"/>
</dbReference>
<feature type="region of interest" description="Disordered" evidence="5">
    <location>
        <begin position="938"/>
        <end position="965"/>
    </location>
</feature>
<dbReference type="EMBL" id="CAJPEV010000192">
    <property type="protein sequence ID" value="CAG0882094.1"/>
    <property type="molecule type" value="Genomic_DNA"/>
</dbReference>
<dbReference type="InterPro" id="IPR003961">
    <property type="entry name" value="FN3_dom"/>
</dbReference>
<evidence type="ECO:0008006" key="11">
    <source>
        <dbReference type="Google" id="ProtNLM"/>
    </source>
</evidence>
<proteinExistence type="predicted"/>
<dbReference type="SMART" id="SM00060">
    <property type="entry name" value="FN3"/>
    <property type="match status" value="1"/>
</dbReference>
<name>A0A7R8ZZ90_9CRUS</name>
<sequence length="1093" mass="122013">MTSNASSTFYSSSLLDGAFSFAEKTFMTKKARIAHFPLSASGLQCGFPGQPANGWIINNATIYFYRDLATYQCADGFVLFGWSQRMCLENGTWSGTLPTCGTYQAFTVFVVDVREEKPVLYEECVRFSGIFPYDNTMFRCNGGLGTPGQIVYIRDDRQTQEHLGLCEVQVFAYQEWMSCGDPEQPIYSNVNWTENQAHYSCLPGFTLKGETVRNCLADGQWSSSPPTCVEQECEAPVQIENGFLRDPVFKGRYVFGLRSIYECNPGFLLFGNATMTCGPLGVWSGSVPQCKKVQCPAPPSFANARLILSDGSAEWKAVAVYRCDPGFILPDGGREVKSRCIDSGEWESVVVDCMSETLEDRGGSLETEVRRTHKDHKSAEFNLARGKAIQQNLMLWNYRSDLAVDGDPETCSYKLRETDSSRWWLVKLGRRHNIASVGIRIKQGTYQAFTVFVINVRKEKPVLYEECVRFSGTFPYDKTIFRCNGGLGTPGQFVYIRDDRQTQEYLELCEVQVFASRVPSKPNNLRVVDRTPTTITLKWDQPRFGNKFIIGYELYLNDTYSKEVNRRSIPVVEEYLLSLHPNNQYFIWLAAKSKEGEGASTPPLQVSTQEYDRVPCGDPEQPINGNVKRTENQAHYSCLPGFTLKGETVRNCLADGQWSSSPPTCFEQECEAPVKIENGFLLDPDFKGRYVFGLRVIYECNPGFLLFGNATMTCGPLGVWSGSVPQCRKVQCPAPPSFANARLILPDGSTEWEAVAVYRCDPGFILPDGGREVKILCIDSGEWESVVVDCMSETREDRGRSRGTEVRRTNNDHKSAKEVREGEAVEGGGEVTGRLKEAPKVDVIMGIIATTVVLCLVVAIMGYFFLKRRRSRVNEKESVPKLRSIPRCPGIEARDNLSDEVYTPTRSHLSSTAGAGQTAATGDYDSLEPISIYHSMDSSISDGSSSVNDNPSPIYDVPGKGQSDREHRYQNLPVLKPLHTPKGTTMPDVMVSTNVPADIIALYAKVNKSKKTKTKGSEAPNDPPKSPSPSRYDPIPAHSRPNPDYETLDEDQQKQEEDVIYAEIDVPTRETDRHQSHEERDGRAHSNSGPPFV</sequence>
<keyword evidence="3 4" id="KW-1015">Disulfide bond</keyword>
<evidence type="ECO:0000313" key="10">
    <source>
        <dbReference type="Proteomes" id="UP000677054"/>
    </source>
</evidence>
<evidence type="ECO:0000256" key="1">
    <source>
        <dbReference type="ARBA" id="ARBA00022729"/>
    </source>
</evidence>
<keyword evidence="1" id="KW-0732">Signal</keyword>
<dbReference type="PROSITE" id="PS50923">
    <property type="entry name" value="SUSHI"/>
    <property type="match status" value="7"/>
</dbReference>
<dbReference type="CDD" id="cd00033">
    <property type="entry name" value="CCP"/>
    <property type="match status" value="7"/>
</dbReference>
<evidence type="ECO:0000259" key="7">
    <source>
        <dbReference type="PROSITE" id="PS50853"/>
    </source>
</evidence>
<feature type="disulfide bond" evidence="4">
    <location>
        <begin position="263"/>
        <end position="290"/>
    </location>
</feature>
<dbReference type="InterPro" id="IPR051277">
    <property type="entry name" value="SEZ6_CSMD_C4BPB_Regulators"/>
</dbReference>
<dbReference type="SUPFAM" id="SSF49785">
    <property type="entry name" value="Galactose-binding domain-like"/>
    <property type="match status" value="1"/>
</dbReference>
<feature type="disulfide bond" evidence="4">
    <location>
        <begin position="201"/>
        <end position="228"/>
    </location>
</feature>
<dbReference type="PANTHER" id="PTHR45656">
    <property type="entry name" value="PROTEIN CBR-CLEC-78"/>
    <property type="match status" value="1"/>
</dbReference>
<feature type="disulfide bond" evidence="4">
    <location>
        <begin position="700"/>
        <end position="727"/>
    </location>
</feature>
<dbReference type="PROSITE" id="PS50853">
    <property type="entry name" value="FN3"/>
    <property type="match status" value="1"/>
</dbReference>
<dbReference type="SMART" id="SM00032">
    <property type="entry name" value="CCP"/>
    <property type="match status" value="7"/>
</dbReference>
<feature type="domain" description="Sushi" evidence="8">
    <location>
        <begin position="43"/>
        <end position="102"/>
    </location>
</feature>
<evidence type="ECO:0000256" key="3">
    <source>
        <dbReference type="ARBA" id="ARBA00023157"/>
    </source>
</evidence>
<feature type="disulfide bond" evidence="4">
    <location>
        <begin position="638"/>
        <end position="665"/>
    </location>
</feature>
<feature type="domain" description="Sushi" evidence="8">
    <location>
        <begin position="614"/>
        <end position="667"/>
    </location>
</feature>
<dbReference type="OrthoDB" id="6127264at2759"/>
<protein>
    <recommendedName>
        <fullName evidence="11">Sushi/von Willebrand factor type A/EGF/pentraxin domain-containing 1</fullName>
    </recommendedName>
</protein>
<dbReference type="PANTHER" id="PTHR45656:SF4">
    <property type="entry name" value="PROTEIN CBR-CLEC-78"/>
    <property type="match status" value="1"/>
</dbReference>
<feature type="compositionally biased region" description="Basic and acidic residues" evidence="5">
    <location>
        <begin position="1066"/>
        <end position="1084"/>
    </location>
</feature>
<keyword evidence="6" id="KW-0472">Membrane</keyword>
<feature type="region of interest" description="Disordered" evidence="5">
    <location>
        <begin position="1009"/>
        <end position="1093"/>
    </location>
</feature>
<dbReference type="InterPro" id="IPR000436">
    <property type="entry name" value="Sushi_SCR_CCP_dom"/>
</dbReference>
<feature type="region of interest" description="Disordered" evidence="5">
    <location>
        <begin position="797"/>
        <end position="825"/>
    </location>
</feature>
<feature type="domain" description="Sushi" evidence="8">
    <location>
        <begin position="293"/>
        <end position="355"/>
    </location>
</feature>
<accession>A0A7R8ZZ90</accession>
<dbReference type="SUPFAM" id="SSF49265">
    <property type="entry name" value="Fibronectin type III"/>
    <property type="match status" value="1"/>
</dbReference>